<protein>
    <submittedName>
        <fullName evidence="8">Uncharacterized protein</fullName>
    </submittedName>
</protein>
<evidence type="ECO:0000256" key="5">
    <source>
        <dbReference type="ARBA" id="ARBA00022840"/>
    </source>
</evidence>
<sequence>MENIVGPTLDLVKLIWTLISECCKFHRGVDEEMDFLRDKWQDLEARKANTESRIRGKQPKKELEHWLEKAAKIKGEIQAIEGKFAKMKYFSRAHVGKLAFKKIQKVKELYEEGDFHDSLVVDPPGSQYVVLKDKKRYVLILDDLWEAFPFEDIRLPEPTQENGCKLVLTTRLLDVCRRMGCKDFKMELLLNKEAHKLFLDKMGRDVFDTPELKAIAEEVLERCAQLPLAIVTIAVSFKCLIHDFEWRDALEDLKTSVKASNNIEVEVFKILEFSYESLKDWKLQQCLLHCALYPEDFEIKKRELIEHLIDEGIIERRNSRQAEFDRGYSMLNKLENACLLEGGIDEYKKKFVKMHDVVRDMVLRVASPQFKVEGHLGLEDFLDEGKWGEDLVKASLIDIMQLQNYIDIIFFWRN</sequence>
<evidence type="ECO:0000256" key="2">
    <source>
        <dbReference type="ARBA" id="ARBA00022737"/>
    </source>
</evidence>
<evidence type="ECO:0000256" key="1">
    <source>
        <dbReference type="ARBA" id="ARBA00022614"/>
    </source>
</evidence>
<dbReference type="Gene3D" id="1.10.8.430">
    <property type="entry name" value="Helical domain of apoptotic protease-activating factors"/>
    <property type="match status" value="1"/>
</dbReference>
<dbReference type="Gene3D" id="1.10.10.10">
    <property type="entry name" value="Winged helix-like DNA-binding domain superfamily/Winged helix DNA-binding domain"/>
    <property type="match status" value="1"/>
</dbReference>
<keyword evidence="5" id="KW-0067">ATP-binding</keyword>
<reference evidence="8" key="1">
    <citation type="submission" date="2018-02" db="EMBL/GenBank/DDBJ databases">
        <authorList>
            <person name="Cohen D.B."/>
            <person name="Kent A.D."/>
        </authorList>
    </citation>
    <scope>NUCLEOTIDE SEQUENCE</scope>
</reference>
<dbReference type="SUPFAM" id="SSF52540">
    <property type="entry name" value="P-loop containing nucleoside triphosphate hydrolases"/>
    <property type="match status" value="1"/>
</dbReference>
<feature type="domain" description="NB-ARC" evidence="6">
    <location>
        <begin position="125"/>
        <end position="202"/>
    </location>
</feature>
<evidence type="ECO:0000259" key="6">
    <source>
        <dbReference type="Pfam" id="PF00931"/>
    </source>
</evidence>
<dbReference type="InterPro" id="IPR058922">
    <property type="entry name" value="WHD_DRP"/>
</dbReference>
<gene>
    <name evidence="8" type="ORF">FSB_LOCUS41146</name>
</gene>
<dbReference type="PANTHER" id="PTHR33463">
    <property type="entry name" value="NB-ARC DOMAIN-CONTAINING PROTEIN-RELATED"/>
    <property type="match status" value="1"/>
</dbReference>
<dbReference type="InterPro" id="IPR050905">
    <property type="entry name" value="Plant_NBS-LRR"/>
</dbReference>
<organism evidence="8">
    <name type="scientific">Fagus sylvatica</name>
    <name type="common">Beechnut</name>
    <dbReference type="NCBI Taxonomy" id="28930"/>
    <lineage>
        <taxon>Eukaryota</taxon>
        <taxon>Viridiplantae</taxon>
        <taxon>Streptophyta</taxon>
        <taxon>Embryophyta</taxon>
        <taxon>Tracheophyta</taxon>
        <taxon>Spermatophyta</taxon>
        <taxon>Magnoliopsida</taxon>
        <taxon>eudicotyledons</taxon>
        <taxon>Gunneridae</taxon>
        <taxon>Pentapetalae</taxon>
        <taxon>rosids</taxon>
        <taxon>fabids</taxon>
        <taxon>Fagales</taxon>
        <taxon>Fagaceae</taxon>
        <taxon>Fagus</taxon>
    </lineage>
</organism>
<dbReference type="Pfam" id="PF00931">
    <property type="entry name" value="NB-ARC"/>
    <property type="match status" value="1"/>
</dbReference>
<dbReference type="FunFam" id="1.10.10.10:FF:000322">
    <property type="entry name" value="Probable disease resistance protein At1g63360"/>
    <property type="match status" value="1"/>
</dbReference>
<dbReference type="Pfam" id="PF23559">
    <property type="entry name" value="WHD_DRP"/>
    <property type="match status" value="1"/>
</dbReference>
<feature type="domain" description="Disease resistance protein winged helix" evidence="7">
    <location>
        <begin position="292"/>
        <end position="362"/>
    </location>
</feature>
<evidence type="ECO:0000256" key="4">
    <source>
        <dbReference type="ARBA" id="ARBA00022821"/>
    </source>
</evidence>
<accession>A0A2N9HNN6</accession>
<keyword evidence="4" id="KW-0611">Plant defense</keyword>
<dbReference type="InterPro" id="IPR036388">
    <property type="entry name" value="WH-like_DNA-bd_sf"/>
</dbReference>
<dbReference type="Gene3D" id="3.40.50.300">
    <property type="entry name" value="P-loop containing nucleotide triphosphate hydrolases"/>
    <property type="match status" value="1"/>
</dbReference>
<evidence type="ECO:0000259" key="7">
    <source>
        <dbReference type="Pfam" id="PF23559"/>
    </source>
</evidence>
<keyword evidence="1" id="KW-0433">Leucine-rich repeat</keyword>
<evidence type="ECO:0000313" key="8">
    <source>
        <dbReference type="EMBL" id="SPD13264.1"/>
    </source>
</evidence>
<keyword evidence="3" id="KW-0547">Nucleotide-binding</keyword>
<dbReference type="InterPro" id="IPR002182">
    <property type="entry name" value="NB-ARC"/>
</dbReference>
<dbReference type="InterPro" id="IPR042197">
    <property type="entry name" value="Apaf_helical"/>
</dbReference>
<dbReference type="GO" id="GO:0006952">
    <property type="term" value="P:defense response"/>
    <property type="evidence" value="ECO:0007669"/>
    <property type="project" value="UniProtKB-KW"/>
</dbReference>
<name>A0A2N9HNN6_FAGSY</name>
<dbReference type="AlphaFoldDB" id="A0A2N9HNN6"/>
<dbReference type="InterPro" id="IPR027417">
    <property type="entry name" value="P-loop_NTPase"/>
</dbReference>
<evidence type="ECO:0000256" key="3">
    <source>
        <dbReference type="ARBA" id="ARBA00022741"/>
    </source>
</evidence>
<dbReference type="GO" id="GO:0005524">
    <property type="term" value="F:ATP binding"/>
    <property type="evidence" value="ECO:0007669"/>
    <property type="project" value="UniProtKB-KW"/>
</dbReference>
<keyword evidence="2" id="KW-0677">Repeat</keyword>
<dbReference type="EMBL" id="OIVN01003740">
    <property type="protein sequence ID" value="SPD13264.1"/>
    <property type="molecule type" value="Genomic_DNA"/>
</dbReference>
<dbReference type="GO" id="GO:0043531">
    <property type="term" value="F:ADP binding"/>
    <property type="evidence" value="ECO:0007669"/>
    <property type="project" value="InterPro"/>
</dbReference>
<dbReference type="PANTHER" id="PTHR33463:SF187">
    <property type="entry name" value="AND NB-ARC DOMAIN DISEASE RESISTANCE PROTEIN, PUTATIVE-RELATED"/>
    <property type="match status" value="1"/>
</dbReference>
<proteinExistence type="predicted"/>